<dbReference type="SUPFAM" id="SSF48726">
    <property type="entry name" value="Immunoglobulin"/>
    <property type="match status" value="1"/>
</dbReference>
<dbReference type="SMART" id="SM00407">
    <property type="entry name" value="IGc1"/>
    <property type="match status" value="1"/>
</dbReference>
<dbReference type="InterPro" id="IPR013783">
    <property type="entry name" value="Ig-like_fold"/>
</dbReference>
<organism evidence="11">
    <name type="scientific">Dicentrarchus labrax</name>
    <name type="common">European seabass</name>
    <name type="synonym">Morone labrax</name>
    <dbReference type="NCBI Taxonomy" id="13489"/>
    <lineage>
        <taxon>Eukaryota</taxon>
        <taxon>Metazoa</taxon>
        <taxon>Chordata</taxon>
        <taxon>Craniata</taxon>
        <taxon>Vertebrata</taxon>
        <taxon>Euteleostomi</taxon>
        <taxon>Actinopterygii</taxon>
        <taxon>Neopterygii</taxon>
        <taxon>Teleostei</taxon>
        <taxon>Neoteleostei</taxon>
        <taxon>Acanthomorphata</taxon>
        <taxon>Eupercaria</taxon>
        <taxon>Moronidae</taxon>
        <taxon>Dicentrarchus</taxon>
    </lineage>
</organism>
<dbReference type="EMBL" id="HQ290128">
    <property type="protein sequence ID" value="ADO34879.1"/>
    <property type="molecule type" value="mRNA"/>
</dbReference>
<protein>
    <recommendedName>
        <fullName evidence="3">Beta-2-microglobulin</fullName>
    </recommendedName>
</protein>
<feature type="chain" id="PRO_5011939243" description="Beta-2-microglobulin" evidence="8">
    <location>
        <begin position="16"/>
        <end position="116"/>
    </location>
</feature>
<dbReference type="InterPro" id="IPR003597">
    <property type="entry name" value="Ig_C1-set"/>
</dbReference>
<dbReference type="AlphaFoldDB" id="G9BBW4"/>
<reference evidence="12" key="1">
    <citation type="submission" date="2010-02" db="EMBL/GenBank/DDBJ databases">
        <title>Identification of a beta-2 microglobulin in sea bass.</title>
        <authorList>
            <person name="Buonocore F."/>
            <person name="Randelli E."/>
            <person name="Pallavicini A."/>
            <person name="Scapigliati G."/>
        </authorList>
    </citation>
    <scope>NUCLEOTIDE SEQUENCE</scope>
</reference>
<evidence type="ECO:0000256" key="4">
    <source>
        <dbReference type="ARBA" id="ARBA00022451"/>
    </source>
</evidence>
<proteinExistence type="evidence at transcript level"/>
<dbReference type="PANTHER" id="PTHR19944:SF62">
    <property type="entry name" value="BETA-2-MICROGLOBULIN"/>
    <property type="match status" value="1"/>
</dbReference>
<dbReference type="PROSITE" id="PS00290">
    <property type="entry name" value="IG_MHC"/>
    <property type="match status" value="1"/>
</dbReference>
<evidence type="ECO:0000256" key="7">
    <source>
        <dbReference type="ARBA" id="ARBA00023319"/>
    </source>
</evidence>
<dbReference type="PANTHER" id="PTHR19944">
    <property type="entry name" value="MHC CLASS II-RELATED"/>
    <property type="match status" value="1"/>
</dbReference>
<comment type="subcellular location">
    <subcellularLocation>
        <location evidence="1">Secreted</location>
    </subcellularLocation>
</comment>
<dbReference type="GO" id="GO:0010038">
    <property type="term" value="P:response to metal ion"/>
    <property type="evidence" value="ECO:0007669"/>
    <property type="project" value="UniProtKB-ARBA"/>
</dbReference>
<evidence type="ECO:0000256" key="3">
    <source>
        <dbReference type="ARBA" id="ARBA00018767"/>
    </source>
</evidence>
<dbReference type="InterPro" id="IPR007110">
    <property type="entry name" value="Ig-like_dom"/>
</dbReference>
<dbReference type="OrthoDB" id="9949628at2759"/>
<gene>
    <name evidence="11" type="primary">b2m</name>
    <name evidence="12" type="synonym">beta-2 microglobulin</name>
</gene>
<reference evidence="11" key="2">
    <citation type="journal article" date="2013" name="Dev. Comp. Immunol.">
        <title>Molecular cloning and characterization of sea bass (Dicentrarchus labrax, L.) MHC class I heavy chain and beta2-microglobulin.</title>
        <authorList>
            <person name="Pinto R.D."/>
            <person name="Randelli E."/>
            <person name="Buonocore F."/>
            <person name="Pereira P.J."/>
            <person name="dos Santos N.M."/>
        </authorList>
    </citation>
    <scope>NUCLEOTIDE SEQUENCE</scope>
    <source>
        <strain evidence="10">1</strain>
        <strain evidence="11">2</strain>
        <tissue evidence="10">Blood</tissue>
        <tissue evidence="11">Head kidney</tissue>
    </source>
</reference>
<dbReference type="RefSeq" id="XP_051248048.1">
    <property type="nucleotide sequence ID" value="XM_051392088.1"/>
</dbReference>
<dbReference type="Pfam" id="PF07654">
    <property type="entry name" value="C1-set"/>
    <property type="match status" value="1"/>
</dbReference>
<evidence type="ECO:0000256" key="1">
    <source>
        <dbReference type="ARBA" id="ARBA00004613"/>
    </source>
</evidence>
<dbReference type="GeneID" id="127358751"/>
<dbReference type="FunFam" id="2.60.40.10:FF:001005">
    <property type="entry name" value="Beta-2-microglobulin"/>
    <property type="match status" value="1"/>
</dbReference>
<keyword evidence="4" id="KW-0490">MHC I</keyword>
<feature type="signal peptide" evidence="8">
    <location>
        <begin position="1"/>
        <end position="15"/>
    </location>
</feature>
<dbReference type="InterPro" id="IPR050160">
    <property type="entry name" value="MHC/Immunoglobulin"/>
</dbReference>
<feature type="domain" description="Ig-like" evidence="9">
    <location>
        <begin position="19"/>
        <end position="111"/>
    </location>
</feature>
<sequence>MKFVLCLAALAVVSCSDNPKITKPKVQVYSRDPGEFGKENTLICHVSGFHPPNINIQLLKDGEEIQNAKQTDLAFKQDWHFHLTKNVAFTPTRGEKYSCKVTHGPETKTYAWEPNM</sequence>
<dbReference type="CTD" id="567"/>
<name>G9BBW4_DICLA</name>
<dbReference type="EMBL" id="HQ290127">
    <property type="protein sequence ID" value="ADO34878.1"/>
    <property type="molecule type" value="Genomic_DNA"/>
</dbReference>
<evidence type="ECO:0000313" key="10">
    <source>
        <dbReference type="EMBL" id="ADO34878.1"/>
    </source>
</evidence>
<dbReference type="InterPro" id="IPR036179">
    <property type="entry name" value="Ig-like_dom_sf"/>
</dbReference>
<evidence type="ECO:0000256" key="5">
    <source>
        <dbReference type="ARBA" id="ARBA00022525"/>
    </source>
</evidence>
<evidence type="ECO:0000256" key="2">
    <source>
        <dbReference type="ARBA" id="ARBA00009564"/>
    </source>
</evidence>
<keyword evidence="8" id="KW-0732">Signal</keyword>
<dbReference type="GO" id="GO:0005576">
    <property type="term" value="C:extracellular region"/>
    <property type="evidence" value="ECO:0007669"/>
    <property type="project" value="UniProtKB-SubCell"/>
</dbReference>
<dbReference type="PROSITE" id="PS50835">
    <property type="entry name" value="IG_LIKE"/>
    <property type="match status" value="1"/>
</dbReference>
<keyword evidence="6" id="KW-0391">Immunity</keyword>
<dbReference type="PROSITE" id="PS51257">
    <property type="entry name" value="PROKAR_LIPOPROTEIN"/>
    <property type="match status" value="1"/>
</dbReference>
<evidence type="ECO:0000256" key="6">
    <source>
        <dbReference type="ARBA" id="ARBA00022859"/>
    </source>
</evidence>
<dbReference type="GO" id="GO:0042612">
    <property type="term" value="C:MHC class I protein complex"/>
    <property type="evidence" value="ECO:0007669"/>
    <property type="project" value="UniProtKB-KW"/>
</dbReference>
<dbReference type="InterPro" id="IPR003006">
    <property type="entry name" value="Ig/MHC_CS"/>
</dbReference>
<dbReference type="GO" id="GO:0002474">
    <property type="term" value="P:antigen processing and presentation of peptide antigen via MHC class I"/>
    <property type="evidence" value="ECO:0007669"/>
    <property type="project" value="UniProtKB-KW"/>
</dbReference>
<evidence type="ECO:0000313" key="12">
    <source>
        <dbReference type="EMBL" id="CBJ56267.1"/>
    </source>
</evidence>
<evidence type="ECO:0000256" key="8">
    <source>
        <dbReference type="SAM" id="SignalP"/>
    </source>
</evidence>
<dbReference type="EMBL" id="FN667961">
    <property type="protein sequence ID" value="CBJ56267.1"/>
    <property type="molecule type" value="mRNA"/>
</dbReference>
<evidence type="ECO:0000313" key="11">
    <source>
        <dbReference type="EMBL" id="ADO34879.1"/>
    </source>
</evidence>
<dbReference type="OMA" id="FNQDWHF"/>
<comment type="similarity">
    <text evidence="2">Belongs to the beta-2-microglobulin family.</text>
</comment>
<keyword evidence="5" id="KW-0964">Secreted</keyword>
<keyword evidence="7" id="KW-0393">Immunoglobulin domain</keyword>
<accession>G9BBW4</accession>
<dbReference type="Gene3D" id="2.60.40.10">
    <property type="entry name" value="Immunoglobulins"/>
    <property type="match status" value="1"/>
</dbReference>
<evidence type="ECO:0000259" key="9">
    <source>
        <dbReference type="PROSITE" id="PS50835"/>
    </source>
</evidence>